<accession>A0A5C1QBV7</accession>
<dbReference type="AlphaFoldDB" id="A0A5C1QBV7"/>
<dbReference type="Pfam" id="PF12833">
    <property type="entry name" value="HTH_18"/>
    <property type="match status" value="1"/>
</dbReference>
<keyword evidence="3" id="KW-0804">Transcription</keyword>
<dbReference type="GO" id="GO:0043565">
    <property type="term" value="F:sequence-specific DNA binding"/>
    <property type="evidence" value="ECO:0007669"/>
    <property type="project" value="InterPro"/>
</dbReference>
<evidence type="ECO:0000256" key="3">
    <source>
        <dbReference type="ARBA" id="ARBA00023163"/>
    </source>
</evidence>
<dbReference type="SUPFAM" id="SSF51215">
    <property type="entry name" value="Regulatory protein AraC"/>
    <property type="match status" value="1"/>
</dbReference>
<dbReference type="InterPro" id="IPR020449">
    <property type="entry name" value="Tscrpt_reg_AraC-type_HTH"/>
</dbReference>
<dbReference type="InterPro" id="IPR009057">
    <property type="entry name" value="Homeodomain-like_sf"/>
</dbReference>
<dbReference type="EMBL" id="CP035807">
    <property type="protein sequence ID" value="QEN03682.1"/>
    <property type="molecule type" value="Genomic_DNA"/>
</dbReference>
<sequence>MNDLNPLFSFISIPKNKIFSVNFYHRENRDDWFIKKHYHNIYEIVLYREISGSVSLNNSEHFIDSFKLLYIPPYAVHGFTLPKQSCDYIVLHTSHSFLVDLPQYPKLFNLDIKTRDTLEELLHWVNDLSNSDEFKYSIIKTIFSWINENQNDSNKKFHYNTNYFTPLLKYINENKVYNITVIEAAEISNMSRSSFLKHFKGYFNVSFHNFLLERRVDEAKYLLLNSDLTCLEISLQLGFSDSSHFTRVFKKITGQLPKNFKSSDS</sequence>
<protein>
    <submittedName>
        <fullName evidence="5">AraC family transcriptional regulator</fullName>
    </submittedName>
</protein>
<evidence type="ECO:0000259" key="4">
    <source>
        <dbReference type="PROSITE" id="PS01124"/>
    </source>
</evidence>
<dbReference type="RefSeq" id="WP_149566940.1">
    <property type="nucleotide sequence ID" value="NZ_CP035807.1"/>
</dbReference>
<organism evidence="5 6">
    <name type="scientific">Thiospirochaeta perfilievii</name>
    <dbReference type="NCBI Taxonomy" id="252967"/>
    <lineage>
        <taxon>Bacteria</taxon>
        <taxon>Pseudomonadati</taxon>
        <taxon>Spirochaetota</taxon>
        <taxon>Spirochaetia</taxon>
        <taxon>Spirochaetales</taxon>
        <taxon>Spirochaetaceae</taxon>
        <taxon>Thiospirochaeta</taxon>
    </lineage>
</organism>
<evidence type="ECO:0000256" key="2">
    <source>
        <dbReference type="ARBA" id="ARBA00023125"/>
    </source>
</evidence>
<dbReference type="InterPro" id="IPR018060">
    <property type="entry name" value="HTH_AraC"/>
</dbReference>
<keyword evidence="2" id="KW-0238">DNA-binding</keyword>
<dbReference type="OrthoDB" id="9778008at2"/>
<dbReference type="Gene3D" id="1.10.10.60">
    <property type="entry name" value="Homeodomain-like"/>
    <property type="match status" value="2"/>
</dbReference>
<gene>
    <name evidence="5" type="ORF">EW093_02855</name>
</gene>
<dbReference type="PANTHER" id="PTHR43280">
    <property type="entry name" value="ARAC-FAMILY TRANSCRIPTIONAL REGULATOR"/>
    <property type="match status" value="1"/>
</dbReference>
<dbReference type="KEGG" id="sper:EW093_02855"/>
<dbReference type="PROSITE" id="PS01124">
    <property type="entry name" value="HTH_ARAC_FAMILY_2"/>
    <property type="match status" value="1"/>
</dbReference>
<reference evidence="5 6" key="2">
    <citation type="submission" date="2019-09" db="EMBL/GenBank/DDBJ databases">
        <title>Complete Genome Sequence and Methylome Analysis of free living Spirochaetas.</title>
        <authorList>
            <person name="Leshcheva N."/>
            <person name="Mikheeva N."/>
        </authorList>
    </citation>
    <scope>NUCLEOTIDE SEQUENCE [LARGE SCALE GENOMIC DNA]</scope>
    <source>
        <strain evidence="5 6">P</strain>
    </source>
</reference>
<dbReference type="SUPFAM" id="SSF46689">
    <property type="entry name" value="Homeodomain-like"/>
    <property type="match status" value="2"/>
</dbReference>
<dbReference type="InterPro" id="IPR037923">
    <property type="entry name" value="HTH-like"/>
</dbReference>
<reference evidence="5 6" key="1">
    <citation type="submission" date="2019-02" db="EMBL/GenBank/DDBJ databases">
        <authorList>
            <person name="Fomenkov A."/>
            <person name="Dubinina G."/>
            <person name="Grabovich M."/>
            <person name="Vincze T."/>
            <person name="Roberts R.J."/>
        </authorList>
    </citation>
    <scope>NUCLEOTIDE SEQUENCE [LARGE SCALE GENOMIC DNA]</scope>
    <source>
        <strain evidence="5 6">P</strain>
    </source>
</reference>
<evidence type="ECO:0000313" key="5">
    <source>
        <dbReference type="EMBL" id="QEN03682.1"/>
    </source>
</evidence>
<dbReference type="PRINTS" id="PR00032">
    <property type="entry name" value="HTHARAC"/>
</dbReference>
<feature type="domain" description="HTH araC/xylS-type" evidence="4">
    <location>
        <begin position="165"/>
        <end position="263"/>
    </location>
</feature>
<name>A0A5C1QBV7_9SPIO</name>
<dbReference type="PANTHER" id="PTHR43280:SF28">
    <property type="entry name" value="HTH-TYPE TRANSCRIPTIONAL ACTIVATOR RHAS"/>
    <property type="match status" value="1"/>
</dbReference>
<keyword evidence="1" id="KW-0805">Transcription regulation</keyword>
<keyword evidence="6" id="KW-1185">Reference proteome</keyword>
<dbReference type="GO" id="GO:0003700">
    <property type="term" value="F:DNA-binding transcription factor activity"/>
    <property type="evidence" value="ECO:0007669"/>
    <property type="project" value="InterPro"/>
</dbReference>
<dbReference type="Proteomes" id="UP000323824">
    <property type="component" value="Chromosome"/>
</dbReference>
<evidence type="ECO:0000313" key="6">
    <source>
        <dbReference type="Proteomes" id="UP000323824"/>
    </source>
</evidence>
<evidence type="ECO:0000256" key="1">
    <source>
        <dbReference type="ARBA" id="ARBA00023015"/>
    </source>
</evidence>
<dbReference type="SMART" id="SM00342">
    <property type="entry name" value="HTH_ARAC"/>
    <property type="match status" value="1"/>
</dbReference>
<proteinExistence type="predicted"/>